<proteinExistence type="predicted"/>
<dbReference type="Proteomes" id="UP000826212">
    <property type="component" value="Chromosome"/>
</dbReference>
<reference evidence="1" key="1">
    <citation type="submission" date="2021-08" db="EMBL/GenBank/DDBJ databases">
        <title>Novel anaerobic bacterium isolated from sea squirt in East Sea, Republic of Korea.</title>
        <authorList>
            <person name="Nguyen T.H."/>
            <person name="Li Z."/>
            <person name="Lee Y.-J."/>
            <person name="Ko J."/>
            <person name="Kim S.-G."/>
        </authorList>
    </citation>
    <scope>NUCLEOTIDE SEQUENCE</scope>
    <source>
        <strain evidence="1">KCTC 25031</strain>
    </source>
</reference>
<accession>A0AC61NPR3</accession>
<dbReference type="EMBL" id="CP081303">
    <property type="protein sequence ID" value="QZE14577.1"/>
    <property type="molecule type" value="Genomic_DNA"/>
</dbReference>
<evidence type="ECO:0000313" key="1">
    <source>
        <dbReference type="EMBL" id="QZE14577.1"/>
    </source>
</evidence>
<sequence>MKNNKLLKLGFCVASLANLSAGCTTPKQETKKSEKPNILLILTDDQRFSSIHALGEKQVITPNMDKLVESGTVFTNAHIMGSMSGAVCLPSRAQLMTGKYLFHLTDGGKNFPKEDITMPEALKNNGYRTFGTGKWHNSKDGYARSFTDGAKIFFGGMSNHLKVPLHDYNPKGKYKKADSYVEKKFSSEIFAGAAINFLENYKEKDPFFMYVAFTAPHDPRMAPKKYVDMYNPEDIKLPANYMPEHPFDNGEVIIRDELIAPFPRTPKVTKNEIVAYYAMLTEVDEQIGRIMAALEKSGKADNTIIIFGGDNGLAVGQHGLMGKQNVYDHSIRVPLLFAGPGIKKGVKTDVLCMLSDIYPTVCDISNIKTPKSVDTHSLMENIKHPNKAVGPYKDLYFAYKSYQRGYVNQDGWKMIRYNVKGKEKVQLFNLKNDPFEIHDLSKDPKYKEKLVAMKDKMQESARKTGDKVDYSVKGWNIPDMENWVENRTRRGLPIDASAAKMH</sequence>
<name>A0AC61NPR3_9BACT</name>
<protein>
    <submittedName>
        <fullName evidence="1">Sulfatase-like hydrolase/transferase</fullName>
    </submittedName>
</protein>
<keyword evidence="2" id="KW-1185">Reference proteome</keyword>
<organism evidence="1 2">
    <name type="scientific">Halosquirtibacter laminarini</name>
    <dbReference type="NCBI Taxonomy" id="3374600"/>
    <lineage>
        <taxon>Bacteria</taxon>
        <taxon>Pseudomonadati</taxon>
        <taxon>Bacteroidota</taxon>
        <taxon>Bacteroidia</taxon>
        <taxon>Marinilabiliales</taxon>
        <taxon>Prolixibacteraceae</taxon>
        <taxon>Halosquirtibacter</taxon>
    </lineage>
</organism>
<evidence type="ECO:0000313" key="2">
    <source>
        <dbReference type="Proteomes" id="UP000826212"/>
    </source>
</evidence>
<gene>
    <name evidence="1" type="ORF">K4L44_01515</name>
</gene>